<dbReference type="GO" id="GO:0016020">
    <property type="term" value="C:membrane"/>
    <property type="evidence" value="ECO:0007669"/>
    <property type="project" value="UniProtKB-SubCell"/>
</dbReference>
<feature type="transmembrane region" description="Helical" evidence="6">
    <location>
        <begin position="122"/>
        <end position="144"/>
    </location>
</feature>
<keyword evidence="3 6" id="KW-1133">Transmembrane helix</keyword>
<evidence type="ECO:0000256" key="6">
    <source>
        <dbReference type="SAM" id="Phobius"/>
    </source>
</evidence>
<dbReference type="EMBL" id="LN649231">
    <property type="protein sequence ID" value="CEI70498.1"/>
    <property type="molecule type" value="Genomic_DNA"/>
</dbReference>
<feature type="transmembrane region" description="Helical" evidence="6">
    <location>
        <begin position="53"/>
        <end position="75"/>
    </location>
</feature>
<dbReference type="Proteomes" id="UP000245910">
    <property type="component" value="Chromosome III"/>
</dbReference>
<evidence type="ECO:0000256" key="3">
    <source>
        <dbReference type="ARBA" id="ARBA00022989"/>
    </source>
</evidence>
<feature type="transmembrane region" description="Helical" evidence="6">
    <location>
        <begin position="95"/>
        <end position="115"/>
    </location>
</feature>
<reference evidence="9" key="1">
    <citation type="submission" date="2014-10" db="EMBL/GenBank/DDBJ databases">
        <authorList>
            <person name="King R."/>
        </authorList>
    </citation>
    <scope>NUCLEOTIDE SEQUENCE [LARGE SCALE GENOMIC DNA]</scope>
    <source>
        <strain evidence="9">A3/5</strain>
    </source>
</reference>
<evidence type="ECO:0000259" key="7">
    <source>
        <dbReference type="Pfam" id="PF20684"/>
    </source>
</evidence>
<feature type="transmembrane region" description="Helical" evidence="6">
    <location>
        <begin position="16"/>
        <end position="33"/>
    </location>
</feature>
<feature type="transmembrane region" description="Helical" evidence="6">
    <location>
        <begin position="164"/>
        <end position="185"/>
    </location>
</feature>
<evidence type="ECO:0000256" key="5">
    <source>
        <dbReference type="ARBA" id="ARBA00038359"/>
    </source>
</evidence>
<evidence type="ECO:0000256" key="2">
    <source>
        <dbReference type="ARBA" id="ARBA00022692"/>
    </source>
</evidence>
<evidence type="ECO:0000256" key="4">
    <source>
        <dbReference type="ARBA" id="ARBA00023136"/>
    </source>
</evidence>
<keyword evidence="4 6" id="KW-0472">Membrane</keyword>
<proteinExistence type="inferred from homology"/>
<evidence type="ECO:0000256" key="1">
    <source>
        <dbReference type="ARBA" id="ARBA00004141"/>
    </source>
</evidence>
<dbReference type="Pfam" id="PF20684">
    <property type="entry name" value="Fung_rhodopsin"/>
    <property type="match status" value="1"/>
</dbReference>
<sequence length="328" mass="37007">MEQDCHLPVLDRRREINITCAVMMALAIAFFGMRVTSKIIGFVPYGHDDSLIIAALPFLSTFGAICFLTVASKGIGLNIWHVSDEDIFVLAAEYMYAISLTFTKLSILAFFLRVFPDQKFRWMVHGTVVFILLMSAIYLVLFILQRVPMWTFWEGWKEKDPDGVLLNSNAIGTSHGVLNVALDVWMIILPMSQLWKIGIKPKKKLGIMSMFGVGAFLTIVSTVRIPYVTKFAKTFNVTADTVDTIIWSMVEASVGMMVACMPGTRQFARDMARRWKRNRPSDESNKGNIFIDRSLATIVMTRQQSTIATDNSFSSNFVKPDLRVGTDR</sequence>
<protein>
    <recommendedName>
        <fullName evidence="7">Rhodopsin domain-containing protein</fullName>
    </recommendedName>
</protein>
<evidence type="ECO:0000313" key="8">
    <source>
        <dbReference type="EMBL" id="CEI70498.1"/>
    </source>
</evidence>
<dbReference type="PANTHER" id="PTHR33048">
    <property type="entry name" value="PTH11-LIKE INTEGRAL MEMBRANE PROTEIN (AFU_ORTHOLOGUE AFUA_5G11245)"/>
    <property type="match status" value="1"/>
</dbReference>
<feature type="transmembrane region" description="Helical" evidence="6">
    <location>
        <begin position="245"/>
        <end position="264"/>
    </location>
</feature>
<keyword evidence="2 6" id="KW-0812">Transmembrane</keyword>
<feature type="domain" description="Rhodopsin" evidence="7">
    <location>
        <begin position="33"/>
        <end position="268"/>
    </location>
</feature>
<comment type="subcellular location">
    <subcellularLocation>
        <location evidence="1">Membrane</location>
        <topology evidence="1">Multi-pass membrane protein</topology>
    </subcellularLocation>
</comment>
<dbReference type="InterPro" id="IPR052337">
    <property type="entry name" value="SAT4-like"/>
</dbReference>
<evidence type="ECO:0000313" key="9">
    <source>
        <dbReference type="Proteomes" id="UP000245910"/>
    </source>
</evidence>
<feature type="transmembrane region" description="Helical" evidence="6">
    <location>
        <begin position="205"/>
        <end position="225"/>
    </location>
</feature>
<accession>A0A2L2TK47</accession>
<comment type="similarity">
    <text evidence="5">Belongs to the SAT4 family.</text>
</comment>
<dbReference type="PANTHER" id="PTHR33048:SF143">
    <property type="entry name" value="EXTRACELLULAR MEMBRANE PROTEIN CFEM DOMAIN-CONTAINING PROTEIN-RELATED"/>
    <property type="match status" value="1"/>
</dbReference>
<dbReference type="AlphaFoldDB" id="A0A2L2TK47"/>
<name>A0A2L2TK47_9HYPO</name>
<organism evidence="8 9">
    <name type="scientific">Fusarium venenatum</name>
    <dbReference type="NCBI Taxonomy" id="56646"/>
    <lineage>
        <taxon>Eukaryota</taxon>
        <taxon>Fungi</taxon>
        <taxon>Dikarya</taxon>
        <taxon>Ascomycota</taxon>
        <taxon>Pezizomycotina</taxon>
        <taxon>Sordariomycetes</taxon>
        <taxon>Hypocreomycetidae</taxon>
        <taxon>Hypocreales</taxon>
        <taxon>Nectriaceae</taxon>
        <taxon>Fusarium</taxon>
    </lineage>
</organism>
<dbReference type="InterPro" id="IPR049326">
    <property type="entry name" value="Rhodopsin_dom_fungi"/>
</dbReference>
<keyword evidence="9" id="KW-1185">Reference proteome</keyword>
<dbReference type="STRING" id="56646.A0A2L2TK47"/>